<gene>
    <name evidence="5" type="primary">recX</name>
    <name evidence="8" type="ORF">A3F29_00145</name>
</gene>
<accession>A0A1F7HFL0</accession>
<dbReference type="InterPro" id="IPR053925">
    <property type="entry name" value="RecX_HTH_3rd"/>
</dbReference>
<comment type="subcellular location">
    <subcellularLocation>
        <location evidence="1 5">Cytoplasm</location>
    </subcellularLocation>
</comment>
<dbReference type="InterPro" id="IPR003783">
    <property type="entry name" value="Regulatory_RecX"/>
</dbReference>
<evidence type="ECO:0000313" key="8">
    <source>
        <dbReference type="EMBL" id="OGK29843.1"/>
    </source>
</evidence>
<sequence>MQKQLDKALNRCYFYLKYRPRTEKEIYFYLLKKSKKYKINDKDISDIILDLKQKSYLDDTKFVEWFVSKRLSNKPKAVFIIKSELKKLGIKDDLINAYFDENKVNEYEIAIKALMRVNKRFLNLDSDKKKEKQYSYLLSRGFKYDDIKRAVEELNKKG</sequence>
<keyword evidence="4 5" id="KW-0963">Cytoplasm</keyword>
<dbReference type="PANTHER" id="PTHR33602:SF1">
    <property type="entry name" value="REGULATORY PROTEIN RECX FAMILY PROTEIN"/>
    <property type="match status" value="1"/>
</dbReference>
<name>A0A1F7HFL0_9BACT</name>
<evidence type="ECO:0000256" key="3">
    <source>
        <dbReference type="ARBA" id="ARBA00018111"/>
    </source>
</evidence>
<comment type="similarity">
    <text evidence="2 5">Belongs to the RecX family.</text>
</comment>
<proteinExistence type="inferred from homology"/>
<evidence type="ECO:0000256" key="1">
    <source>
        <dbReference type="ARBA" id="ARBA00004496"/>
    </source>
</evidence>
<feature type="domain" description="RecX third three-helical" evidence="6">
    <location>
        <begin position="106"/>
        <end position="151"/>
    </location>
</feature>
<evidence type="ECO:0000256" key="5">
    <source>
        <dbReference type="HAMAP-Rule" id="MF_01114"/>
    </source>
</evidence>
<dbReference type="PANTHER" id="PTHR33602">
    <property type="entry name" value="REGULATORY PROTEIN RECX FAMILY PROTEIN"/>
    <property type="match status" value="1"/>
</dbReference>
<reference evidence="8 9" key="1">
    <citation type="journal article" date="2016" name="Nat. Commun.">
        <title>Thousands of microbial genomes shed light on interconnected biogeochemical processes in an aquifer system.</title>
        <authorList>
            <person name="Anantharaman K."/>
            <person name="Brown C.T."/>
            <person name="Hug L.A."/>
            <person name="Sharon I."/>
            <person name="Castelle C.J."/>
            <person name="Probst A.J."/>
            <person name="Thomas B.C."/>
            <person name="Singh A."/>
            <person name="Wilkins M.J."/>
            <person name="Karaoz U."/>
            <person name="Brodie E.L."/>
            <person name="Williams K.H."/>
            <person name="Hubbard S.S."/>
            <person name="Banfield J.F."/>
        </authorList>
    </citation>
    <scope>NUCLEOTIDE SEQUENCE [LARGE SCALE GENOMIC DNA]</scope>
</reference>
<dbReference type="Gene3D" id="1.10.10.10">
    <property type="entry name" value="Winged helix-like DNA-binding domain superfamily/Winged helix DNA-binding domain"/>
    <property type="match status" value="3"/>
</dbReference>
<evidence type="ECO:0000313" key="9">
    <source>
        <dbReference type="Proteomes" id="UP000177199"/>
    </source>
</evidence>
<evidence type="ECO:0000259" key="6">
    <source>
        <dbReference type="Pfam" id="PF21981"/>
    </source>
</evidence>
<comment type="function">
    <text evidence="5">Modulates RecA activity.</text>
</comment>
<protein>
    <recommendedName>
        <fullName evidence="3 5">Regulatory protein RecX</fullName>
    </recommendedName>
</protein>
<dbReference type="AlphaFoldDB" id="A0A1F7HFL0"/>
<evidence type="ECO:0000256" key="4">
    <source>
        <dbReference type="ARBA" id="ARBA00022490"/>
    </source>
</evidence>
<evidence type="ECO:0000259" key="7">
    <source>
        <dbReference type="Pfam" id="PF21982"/>
    </source>
</evidence>
<comment type="caution">
    <text evidence="8">The sequence shown here is derived from an EMBL/GenBank/DDBJ whole genome shotgun (WGS) entry which is preliminary data.</text>
</comment>
<dbReference type="GO" id="GO:0005737">
    <property type="term" value="C:cytoplasm"/>
    <property type="evidence" value="ECO:0007669"/>
    <property type="project" value="UniProtKB-SubCell"/>
</dbReference>
<organism evidence="8 9">
    <name type="scientific">Candidatus Roizmanbacteria bacterium RIFCSPHIGHO2_12_FULL_33_9</name>
    <dbReference type="NCBI Taxonomy" id="1802045"/>
    <lineage>
        <taxon>Bacteria</taxon>
        <taxon>Candidatus Roizmaniibacteriota</taxon>
    </lineage>
</organism>
<dbReference type="InterPro" id="IPR053926">
    <property type="entry name" value="RecX_HTH_1st"/>
</dbReference>
<evidence type="ECO:0000256" key="2">
    <source>
        <dbReference type="ARBA" id="ARBA00009695"/>
    </source>
</evidence>
<dbReference type="EMBL" id="MFZV01000056">
    <property type="protein sequence ID" value="OGK29843.1"/>
    <property type="molecule type" value="Genomic_DNA"/>
</dbReference>
<dbReference type="GO" id="GO:0006282">
    <property type="term" value="P:regulation of DNA repair"/>
    <property type="evidence" value="ECO:0007669"/>
    <property type="project" value="UniProtKB-UniRule"/>
</dbReference>
<dbReference type="Pfam" id="PF21982">
    <property type="entry name" value="RecX_HTH1"/>
    <property type="match status" value="1"/>
</dbReference>
<feature type="domain" description="RecX first three-helical" evidence="7">
    <location>
        <begin position="8"/>
        <end position="33"/>
    </location>
</feature>
<dbReference type="InterPro" id="IPR036388">
    <property type="entry name" value="WH-like_DNA-bd_sf"/>
</dbReference>
<dbReference type="Pfam" id="PF21981">
    <property type="entry name" value="RecX_HTH3"/>
    <property type="match status" value="1"/>
</dbReference>
<dbReference type="Proteomes" id="UP000177199">
    <property type="component" value="Unassembled WGS sequence"/>
</dbReference>
<dbReference type="HAMAP" id="MF_01114">
    <property type="entry name" value="RecX"/>
    <property type="match status" value="1"/>
</dbReference>